<evidence type="ECO:0000313" key="1">
    <source>
        <dbReference type="EMBL" id="EDP12077.1"/>
    </source>
</evidence>
<dbReference type="Proteomes" id="UP000004090">
    <property type="component" value="Unassembled WGS sequence"/>
</dbReference>
<name>A8R8J3_9FIRM</name>
<proteinExistence type="predicted"/>
<accession>A8R8J3</accession>
<dbReference type="STRING" id="428127.EUBDOL_00323"/>
<dbReference type="AlphaFoldDB" id="A8R8J3"/>
<reference evidence="1 2" key="2">
    <citation type="submission" date="2007-09" db="EMBL/GenBank/DDBJ databases">
        <authorList>
            <person name="Fulton L."/>
            <person name="Clifton S."/>
            <person name="Fulton B."/>
            <person name="Xu J."/>
            <person name="Minx P."/>
            <person name="Pepin K.H."/>
            <person name="Johnson M."/>
            <person name="Thiruvilangam P."/>
            <person name="Bhonagiri V."/>
            <person name="Nash W.E."/>
            <person name="Mardis E.R."/>
            <person name="Wilson R.K."/>
        </authorList>
    </citation>
    <scope>NUCLEOTIDE SEQUENCE [LARGE SCALE GENOMIC DNA]</scope>
    <source>
        <strain evidence="1 2">DSM 3991</strain>
    </source>
</reference>
<comment type="caution">
    <text evidence="1">The sequence shown here is derived from an EMBL/GenBank/DDBJ whole genome shotgun (WGS) entry which is preliminary data.</text>
</comment>
<organism evidence="1 2">
    <name type="scientific">Amedibacillus dolichus DSM 3991</name>
    <dbReference type="NCBI Taxonomy" id="428127"/>
    <lineage>
        <taxon>Bacteria</taxon>
        <taxon>Bacillati</taxon>
        <taxon>Bacillota</taxon>
        <taxon>Erysipelotrichia</taxon>
        <taxon>Erysipelotrichales</taxon>
        <taxon>Erysipelotrichaceae</taxon>
        <taxon>Amedibacillus</taxon>
    </lineage>
</organism>
<protein>
    <submittedName>
        <fullName evidence="1">Uncharacterized protein</fullName>
    </submittedName>
</protein>
<dbReference type="HOGENOM" id="CLU_2972665_0_0_9"/>
<dbReference type="EMBL" id="ABAW02000013">
    <property type="protein sequence ID" value="EDP12077.1"/>
    <property type="molecule type" value="Genomic_DNA"/>
</dbReference>
<evidence type="ECO:0000313" key="2">
    <source>
        <dbReference type="Proteomes" id="UP000004090"/>
    </source>
</evidence>
<sequence>MLLCPFLFIKETAPHTMKAIPPSIKYKEFDMVDANNTNKDPMLNTKQAFFELILSLPF</sequence>
<reference evidence="1 2" key="1">
    <citation type="submission" date="2007-09" db="EMBL/GenBank/DDBJ databases">
        <title>Draft genome sequence of Eubacterium dolichum (DSM 3991).</title>
        <authorList>
            <person name="Sudarsanam P."/>
            <person name="Ley R."/>
            <person name="Guruge J."/>
            <person name="Turnbaugh P.J."/>
            <person name="Mahowald M."/>
            <person name="Liep D."/>
            <person name="Gordon J."/>
        </authorList>
    </citation>
    <scope>NUCLEOTIDE SEQUENCE [LARGE SCALE GENOMIC DNA]</scope>
    <source>
        <strain evidence="1 2">DSM 3991</strain>
    </source>
</reference>
<gene>
    <name evidence="1" type="ORF">EUBDOL_00323</name>
</gene>